<dbReference type="Gene3D" id="3.30.2000.30">
    <property type="match status" value="1"/>
</dbReference>
<dbReference type="AlphaFoldDB" id="A0A921K029"/>
<comment type="caution">
    <text evidence="1">The sequence shown here is derived from an EMBL/GenBank/DDBJ whole genome shotgun (WGS) entry which is preliminary data.</text>
</comment>
<evidence type="ECO:0008006" key="3">
    <source>
        <dbReference type="Google" id="ProtNLM"/>
    </source>
</evidence>
<name>A0A921K029_9LACO</name>
<accession>A0A921K029</accession>
<reference evidence="1" key="1">
    <citation type="journal article" date="2021" name="PeerJ">
        <title>Extensive microbial diversity within the chicken gut microbiome revealed by metagenomics and culture.</title>
        <authorList>
            <person name="Gilroy R."/>
            <person name="Ravi A."/>
            <person name="Getino M."/>
            <person name="Pursley I."/>
            <person name="Horton D.L."/>
            <person name="Alikhan N.F."/>
            <person name="Baker D."/>
            <person name="Gharbi K."/>
            <person name="Hall N."/>
            <person name="Watson M."/>
            <person name="Adriaenssens E.M."/>
            <person name="Foster-Nyarko E."/>
            <person name="Jarju S."/>
            <person name="Secka A."/>
            <person name="Antonio M."/>
            <person name="Oren A."/>
            <person name="Chaudhuri R.R."/>
            <person name="La Ragione R."/>
            <person name="Hildebrand F."/>
            <person name="Pallen M.J."/>
        </authorList>
    </citation>
    <scope>NUCLEOTIDE SEQUENCE</scope>
    <source>
        <strain evidence="1">CHK174-6876</strain>
    </source>
</reference>
<gene>
    <name evidence="1" type="ORF">K8V00_01760</name>
</gene>
<dbReference type="EMBL" id="DYXG01000018">
    <property type="protein sequence ID" value="HJE96322.1"/>
    <property type="molecule type" value="Genomic_DNA"/>
</dbReference>
<dbReference type="RefSeq" id="WP_270333106.1">
    <property type="nucleotide sequence ID" value="NZ_JAQDEX010000003.1"/>
</dbReference>
<reference evidence="1" key="2">
    <citation type="submission" date="2021-09" db="EMBL/GenBank/DDBJ databases">
        <authorList>
            <person name="Gilroy R."/>
        </authorList>
    </citation>
    <scope>NUCLEOTIDE SEQUENCE</scope>
    <source>
        <strain evidence="1">CHK174-6876</strain>
    </source>
</reference>
<sequence length="133" mass="15394">MIIVEIDKSPTQAIFDEIYKISANLGYDTYTQTPNTVGYPFVFIGEQFDTPNETKSWYEVGTVRTTVHLYGDENQRKKITEMARMIKRQCKLLRTANVYTVAYQSCYIQLADDKSTSQLLRHGILDITFQYAN</sequence>
<dbReference type="InterPro" id="IPR053745">
    <property type="entry name" value="Viral_Tail_Comp_sf"/>
</dbReference>
<evidence type="ECO:0000313" key="2">
    <source>
        <dbReference type="Proteomes" id="UP000707535"/>
    </source>
</evidence>
<proteinExistence type="predicted"/>
<organism evidence="1 2">
    <name type="scientific">Ligilactobacillus acidipiscis</name>
    <dbReference type="NCBI Taxonomy" id="89059"/>
    <lineage>
        <taxon>Bacteria</taxon>
        <taxon>Bacillati</taxon>
        <taxon>Bacillota</taxon>
        <taxon>Bacilli</taxon>
        <taxon>Lactobacillales</taxon>
        <taxon>Lactobacillaceae</taxon>
        <taxon>Ligilactobacillus</taxon>
    </lineage>
</organism>
<dbReference type="Proteomes" id="UP000707535">
    <property type="component" value="Unassembled WGS sequence"/>
</dbReference>
<evidence type="ECO:0000313" key="1">
    <source>
        <dbReference type="EMBL" id="HJE96322.1"/>
    </source>
</evidence>
<protein>
    <recommendedName>
        <fullName evidence="3">DUF3168 domain-containing protein</fullName>
    </recommendedName>
</protein>